<dbReference type="PIRSF" id="PIRSF005211">
    <property type="entry name" value="Ab_hydro_YheT"/>
    <property type="match status" value="1"/>
</dbReference>
<dbReference type="InterPro" id="IPR012020">
    <property type="entry name" value="ABHD4"/>
</dbReference>
<dbReference type="Gene3D" id="3.40.50.1820">
    <property type="entry name" value="alpha/beta hydrolase"/>
    <property type="match status" value="1"/>
</dbReference>
<name>D3BF54_HETP5</name>
<comment type="caution">
    <text evidence="6">The sequence shown here is derived from an EMBL/GenBank/DDBJ whole genome shotgun (WGS) entry which is preliminary data.</text>
</comment>
<dbReference type="Proteomes" id="UP000001396">
    <property type="component" value="Unassembled WGS sequence"/>
</dbReference>
<dbReference type="GO" id="GO:0051793">
    <property type="term" value="P:medium-chain fatty acid catabolic process"/>
    <property type="evidence" value="ECO:0007669"/>
    <property type="project" value="TreeGrafter"/>
</dbReference>
<dbReference type="PANTHER" id="PTHR10794">
    <property type="entry name" value="ABHYDROLASE DOMAIN-CONTAINING PROTEIN"/>
    <property type="match status" value="1"/>
</dbReference>
<dbReference type="InterPro" id="IPR029058">
    <property type="entry name" value="AB_hydrolase_fold"/>
</dbReference>
<feature type="domain" description="AB hydrolase-1" evidence="5">
    <location>
        <begin position="105"/>
        <end position="348"/>
    </location>
</feature>
<comment type="similarity">
    <text evidence="1">Belongs to the AB hydrolase superfamily. AB hydrolase 4 family.</text>
</comment>
<dbReference type="PANTHER" id="PTHR10794:SF63">
    <property type="entry name" value="ALPHA_BETA HYDROLASE 1, ISOFORM A"/>
    <property type="match status" value="1"/>
</dbReference>
<evidence type="ECO:0000313" key="6">
    <source>
        <dbReference type="EMBL" id="EFA79768.1"/>
    </source>
</evidence>
<dbReference type="GO" id="GO:0047372">
    <property type="term" value="F:monoacylglycerol lipase activity"/>
    <property type="evidence" value="ECO:0007669"/>
    <property type="project" value="TreeGrafter"/>
</dbReference>
<dbReference type="InterPro" id="IPR050960">
    <property type="entry name" value="AB_hydrolase_4_sf"/>
</dbReference>
<accession>D3BF54</accession>
<protein>
    <recommendedName>
        <fullName evidence="5">AB hydrolase-1 domain-containing protein</fullName>
    </recommendedName>
</protein>
<dbReference type="InterPro" id="IPR000952">
    <property type="entry name" value="AB_hydrolase_4_CS"/>
</dbReference>
<gene>
    <name evidence="6" type="ORF">PPL_06587</name>
</gene>
<feature type="active site" description="Charge relay system" evidence="4">
    <location>
        <position position="186"/>
    </location>
</feature>
<evidence type="ECO:0000256" key="3">
    <source>
        <dbReference type="ARBA" id="ARBA00022801"/>
    </source>
</evidence>
<evidence type="ECO:0000256" key="2">
    <source>
        <dbReference type="ARBA" id="ARBA00022487"/>
    </source>
</evidence>
<dbReference type="GO" id="GO:0008126">
    <property type="term" value="F:acetylesterase activity"/>
    <property type="evidence" value="ECO:0007669"/>
    <property type="project" value="TreeGrafter"/>
</dbReference>
<keyword evidence="2" id="KW-0719">Serine esterase</keyword>
<dbReference type="InParanoid" id="D3BF54"/>
<dbReference type="GeneID" id="31362069"/>
<feature type="active site" description="Charge relay system" evidence="4">
    <location>
        <position position="342"/>
    </location>
</feature>
<dbReference type="AlphaFoldDB" id="D3BF54"/>
<keyword evidence="3" id="KW-0378">Hydrolase</keyword>
<proteinExistence type="inferred from homology"/>
<feature type="active site" description="Charge relay system" evidence="4">
    <location>
        <position position="313"/>
    </location>
</feature>
<dbReference type="RefSeq" id="XP_020431889.1">
    <property type="nucleotide sequence ID" value="XM_020577441.1"/>
</dbReference>
<evidence type="ECO:0000313" key="7">
    <source>
        <dbReference type="Proteomes" id="UP000001396"/>
    </source>
</evidence>
<keyword evidence="7" id="KW-1185">Reference proteome</keyword>
<organism evidence="6 7">
    <name type="scientific">Heterostelium pallidum (strain ATCC 26659 / Pp 5 / PN500)</name>
    <name type="common">Cellular slime mold</name>
    <name type="synonym">Polysphondylium pallidum</name>
    <dbReference type="NCBI Taxonomy" id="670386"/>
    <lineage>
        <taxon>Eukaryota</taxon>
        <taxon>Amoebozoa</taxon>
        <taxon>Evosea</taxon>
        <taxon>Eumycetozoa</taxon>
        <taxon>Dictyostelia</taxon>
        <taxon>Acytosteliales</taxon>
        <taxon>Acytosteliaceae</taxon>
        <taxon>Heterostelium</taxon>
    </lineage>
</organism>
<evidence type="ECO:0000256" key="1">
    <source>
        <dbReference type="ARBA" id="ARBA00010884"/>
    </source>
</evidence>
<dbReference type="OMA" id="RETRICM"/>
<reference evidence="6 7" key="1">
    <citation type="journal article" date="2011" name="Genome Res.">
        <title>Phylogeny-wide analysis of social amoeba genomes highlights ancient origins for complex intercellular communication.</title>
        <authorList>
            <person name="Heidel A.J."/>
            <person name="Lawal H.M."/>
            <person name="Felder M."/>
            <person name="Schilde C."/>
            <person name="Helps N.R."/>
            <person name="Tunggal B."/>
            <person name="Rivero F."/>
            <person name="John U."/>
            <person name="Schleicher M."/>
            <person name="Eichinger L."/>
            <person name="Platzer M."/>
            <person name="Noegel A.A."/>
            <person name="Schaap P."/>
            <person name="Gloeckner G."/>
        </authorList>
    </citation>
    <scope>NUCLEOTIDE SEQUENCE [LARGE SCALE GENOMIC DNA]</scope>
    <source>
        <strain evidence="7">ATCC 26659 / Pp 5 / PN500</strain>
    </source>
</reference>
<dbReference type="GO" id="GO:0051792">
    <property type="term" value="P:medium-chain fatty acid biosynthetic process"/>
    <property type="evidence" value="ECO:0007669"/>
    <property type="project" value="TreeGrafter"/>
</dbReference>
<dbReference type="PROSITE" id="PS01133">
    <property type="entry name" value="UPF0017"/>
    <property type="match status" value="1"/>
</dbReference>
<sequence>MTEINLYFNAEEGDSQNLLKNCPSLYSPKEGLIRSDSEYLPSVINGATFDPPILLCHRNLMNFYAMFVKKKLDLKKKREYLYAEDGGMLSLDWFNFDDECDETTPTIVLLPGVEGSGNSVYIRYFVQNAHKMYNFRCVVLNNRGLGGNEITSDKTYSFGKIDDVEFITNHIKQKIPKAQLFLVGFSMGGIILVNYLSKVGTNSPYSAHICYSNPMDLKASWERLISTRTNKIFYGGRLTAKFKKMLLKFGHRLDQYATKKQIKNCKTAMDLDELITIKMFGYPSVEDYYKVTSPSNQIQNIKVPCLFICAKDDNFIPWRSIPYSKFKSNPNTILAMPRKGGHLGFISKSDWESWADRAGIEFLMNFINNVGTAKQ</sequence>
<dbReference type="EMBL" id="ADBJ01000031">
    <property type="protein sequence ID" value="EFA79768.1"/>
    <property type="molecule type" value="Genomic_DNA"/>
</dbReference>
<evidence type="ECO:0000256" key="4">
    <source>
        <dbReference type="PIRSR" id="PIRSR005211-1"/>
    </source>
</evidence>
<dbReference type="InterPro" id="IPR000073">
    <property type="entry name" value="AB_hydrolase_1"/>
</dbReference>
<dbReference type="Pfam" id="PF00561">
    <property type="entry name" value="Abhydrolase_1"/>
    <property type="match status" value="1"/>
</dbReference>
<evidence type="ECO:0000259" key="5">
    <source>
        <dbReference type="Pfam" id="PF00561"/>
    </source>
</evidence>
<dbReference type="SUPFAM" id="SSF53474">
    <property type="entry name" value="alpha/beta-Hydrolases"/>
    <property type="match status" value="1"/>
</dbReference>